<organism evidence="2 3">
    <name type="scientific">Candidatus Phytoplasma pruni</name>
    <dbReference type="NCBI Taxonomy" id="479893"/>
    <lineage>
        <taxon>Bacteria</taxon>
        <taxon>Bacillati</taxon>
        <taxon>Mycoplasmatota</taxon>
        <taxon>Mollicutes</taxon>
        <taxon>Acholeplasmatales</taxon>
        <taxon>Acholeplasmataceae</taxon>
        <taxon>Candidatus Phytoplasma</taxon>
        <taxon>16SrIII (X-disease group)</taxon>
    </lineage>
</organism>
<dbReference type="STRING" id="479893.CPX_001768"/>
<dbReference type="EMBL" id="LHCF01000025">
    <property type="protein sequence ID" value="KOR75265.1"/>
    <property type="molecule type" value="Genomic_DNA"/>
</dbReference>
<name>A0A0M1MZM5_9MOLU</name>
<dbReference type="AlphaFoldDB" id="A0A0M1MZM5"/>
<reference evidence="3" key="1">
    <citation type="submission" date="2015-05" db="EMBL/GenBank/DDBJ databases">
        <title>Draft genome sequence of 'Candidatus Phytoplasma Pruni' strain CX, a plant pathogenic bacterium.</title>
        <authorList>
            <person name="Lee I.-M."/>
            <person name="Bottner-Parker K.D."/>
            <person name="Shao J."/>
            <person name="Gundersen-Rindal D.E."/>
            <person name="Zhao Y."/>
            <person name="Davis R.E."/>
        </authorList>
    </citation>
    <scope>NUCLEOTIDE SEQUENCE [LARGE SCALE GENOMIC DNA]</scope>
    <source>
        <strain evidence="3">CX</strain>
    </source>
</reference>
<protein>
    <recommendedName>
        <fullName evidence="1">Sequence-variable mosaic (SVM) signal sequence domain-containing protein</fullName>
    </recommendedName>
</protein>
<dbReference type="RefSeq" id="WP_084007123.1">
    <property type="nucleotide sequence ID" value="NZ_LHCF01000025.1"/>
</dbReference>
<sequence length="54" mass="6444">MIKLKKQFKIIYLCLITFIGLLFINNNKVIAMNNLNDENSINNEINKIYLERKK</sequence>
<dbReference type="Proteomes" id="UP000037386">
    <property type="component" value="Unassembled WGS sequence"/>
</dbReference>
<proteinExistence type="predicted"/>
<evidence type="ECO:0000313" key="3">
    <source>
        <dbReference type="Proteomes" id="UP000037386"/>
    </source>
</evidence>
<accession>A0A0M1MZM5</accession>
<evidence type="ECO:0000313" key="2">
    <source>
        <dbReference type="EMBL" id="KOR75265.1"/>
    </source>
</evidence>
<dbReference type="InterPro" id="IPR021970">
    <property type="entry name" value="SVM_signal"/>
</dbReference>
<evidence type="ECO:0000259" key="1">
    <source>
        <dbReference type="Pfam" id="PF12113"/>
    </source>
</evidence>
<dbReference type="OrthoDB" id="386224at2"/>
<feature type="domain" description="Sequence-variable mosaic (SVM) signal sequence" evidence="1">
    <location>
        <begin position="1"/>
        <end position="32"/>
    </location>
</feature>
<dbReference type="PATRIC" id="fig|479893.3.peg.586"/>
<gene>
    <name evidence="2" type="ORF">CPX_001768</name>
</gene>
<dbReference type="Pfam" id="PF12113">
    <property type="entry name" value="SVM_signal"/>
    <property type="match status" value="1"/>
</dbReference>
<comment type="caution">
    <text evidence="2">The sequence shown here is derived from an EMBL/GenBank/DDBJ whole genome shotgun (WGS) entry which is preliminary data.</text>
</comment>